<evidence type="ECO:0000313" key="2">
    <source>
        <dbReference type="Proteomes" id="UP000728185"/>
    </source>
</evidence>
<gene>
    <name evidence="1" type="ORF">FBUS_11701</name>
</gene>
<feature type="non-terminal residue" evidence="1">
    <location>
        <position position="1"/>
    </location>
</feature>
<name>A0A8E0RLM9_9TREM</name>
<protein>
    <submittedName>
        <fullName evidence="1">Uncharacterized protein</fullName>
    </submittedName>
</protein>
<sequence length="214" mass="24086">KKLKVETVQFYNEGNKLRLHLSADQACVKDNLRLTLTDDQNIRKTYDMTNGGEVSVEGDIRCSPCKVTVGFQSNSQWNLGGSDETEHWFGSRAEIEALANWTHINVSWKIPTEAHSPGYLIRLESSNAQPDNATSSEHGVFTVPVITNRGSATLPIYSCGPHKLTLLSNRLESKCSYYLAFSIFSMYPKIYLCRLLGNRDRGPLFRLICVTHEL</sequence>
<dbReference type="Proteomes" id="UP000728185">
    <property type="component" value="Unassembled WGS sequence"/>
</dbReference>
<dbReference type="AlphaFoldDB" id="A0A8E0RLM9"/>
<keyword evidence="2" id="KW-1185">Reference proteome</keyword>
<comment type="caution">
    <text evidence="1">The sequence shown here is derived from an EMBL/GenBank/DDBJ whole genome shotgun (WGS) entry which is preliminary data.</text>
</comment>
<dbReference type="EMBL" id="LUCM01011738">
    <property type="protein sequence ID" value="KAA0183528.1"/>
    <property type="molecule type" value="Genomic_DNA"/>
</dbReference>
<organism evidence="1 2">
    <name type="scientific">Fasciolopsis buskii</name>
    <dbReference type="NCBI Taxonomy" id="27845"/>
    <lineage>
        <taxon>Eukaryota</taxon>
        <taxon>Metazoa</taxon>
        <taxon>Spiralia</taxon>
        <taxon>Lophotrochozoa</taxon>
        <taxon>Platyhelminthes</taxon>
        <taxon>Trematoda</taxon>
        <taxon>Digenea</taxon>
        <taxon>Plagiorchiida</taxon>
        <taxon>Echinostomata</taxon>
        <taxon>Echinostomatoidea</taxon>
        <taxon>Fasciolidae</taxon>
        <taxon>Fasciolopsis</taxon>
    </lineage>
</organism>
<accession>A0A8E0RLM9</accession>
<reference evidence="1" key="1">
    <citation type="submission" date="2019-05" db="EMBL/GenBank/DDBJ databases">
        <title>Annotation for the trematode Fasciolopsis buski.</title>
        <authorList>
            <person name="Choi Y.-J."/>
        </authorList>
    </citation>
    <scope>NUCLEOTIDE SEQUENCE</scope>
    <source>
        <strain evidence="1">HT</strain>
        <tissue evidence="1">Whole worm</tissue>
    </source>
</reference>
<evidence type="ECO:0000313" key="1">
    <source>
        <dbReference type="EMBL" id="KAA0183528.1"/>
    </source>
</evidence>
<proteinExistence type="predicted"/>